<comment type="caution">
    <text evidence="1">The sequence shown here is derived from an EMBL/GenBank/DDBJ whole genome shotgun (WGS) entry which is preliminary data.</text>
</comment>
<dbReference type="Proteomes" id="UP000828048">
    <property type="component" value="Chromosome 1"/>
</dbReference>
<organism evidence="1 2">
    <name type="scientific">Vaccinium darrowii</name>
    <dbReference type="NCBI Taxonomy" id="229202"/>
    <lineage>
        <taxon>Eukaryota</taxon>
        <taxon>Viridiplantae</taxon>
        <taxon>Streptophyta</taxon>
        <taxon>Embryophyta</taxon>
        <taxon>Tracheophyta</taxon>
        <taxon>Spermatophyta</taxon>
        <taxon>Magnoliopsida</taxon>
        <taxon>eudicotyledons</taxon>
        <taxon>Gunneridae</taxon>
        <taxon>Pentapetalae</taxon>
        <taxon>asterids</taxon>
        <taxon>Ericales</taxon>
        <taxon>Ericaceae</taxon>
        <taxon>Vaccinioideae</taxon>
        <taxon>Vaccinieae</taxon>
        <taxon>Vaccinium</taxon>
    </lineage>
</organism>
<dbReference type="EMBL" id="CM037151">
    <property type="protein sequence ID" value="KAH7842689.1"/>
    <property type="molecule type" value="Genomic_DNA"/>
</dbReference>
<proteinExistence type="predicted"/>
<evidence type="ECO:0000313" key="1">
    <source>
        <dbReference type="EMBL" id="KAH7842689.1"/>
    </source>
</evidence>
<keyword evidence="2" id="KW-1185">Reference proteome</keyword>
<evidence type="ECO:0000313" key="2">
    <source>
        <dbReference type="Proteomes" id="UP000828048"/>
    </source>
</evidence>
<name>A0ACB7XPE3_9ERIC</name>
<reference evidence="1 2" key="1">
    <citation type="journal article" date="2021" name="Hortic Res">
        <title>High-quality reference genome and annotation aids understanding of berry development for evergreen blueberry (Vaccinium darrowii).</title>
        <authorList>
            <person name="Yu J."/>
            <person name="Hulse-Kemp A.M."/>
            <person name="Babiker E."/>
            <person name="Staton M."/>
        </authorList>
    </citation>
    <scope>NUCLEOTIDE SEQUENCE [LARGE SCALE GENOMIC DNA]</scope>
    <source>
        <strain evidence="2">cv. NJ 8807/NJ 8810</strain>
        <tissue evidence="1">Young leaf</tissue>
    </source>
</reference>
<gene>
    <name evidence="1" type="ORF">Vadar_008067</name>
</gene>
<sequence length="267" mass="30222">MCDGNSAKVATSAEEAGSTTSFTLSNTRAFCIWYGSGCQFVYVEYLPLGMWKIPVESPSAFSYCELQNGRDHYPLPKFPLVQRPALTATVRTVLWLQFLASQCIVLITKSILGQNLVPVADKESSEKRQRATTGYRLFGMSFLILLLLKKLCHRLQRLVQWLSSSQFPLWMLNPMGIRNLQFSDFPSASCGPEKSSCLILPQESQSRQIRSCTKVHMQGIAVGRAVELTHLDSYKDLLCKLEEMFEIKGELCRLAKKWKVVYTDDGW</sequence>
<protein>
    <submittedName>
        <fullName evidence="1">Uncharacterized protein</fullName>
    </submittedName>
</protein>
<accession>A0ACB7XPE3</accession>